<keyword evidence="1" id="KW-0812">Transmembrane</keyword>
<organism evidence="2 3">
    <name type="scientific">Pseudorhizobium tarimense</name>
    <dbReference type="NCBI Taxonomy" id="1079109"/>
    <lineage>
        <taxon>Bacteria</taxon>
        <taxon>Pseudomonadati</taxon>
        <taxon>Pseudomonadota</taxon>
        <taxon>Alphaproteobacteria</taxon>
        <taxon>Hyphomicrobiales</taxon>
        <taxon>Rhizobiaceae</taxon>
        <taxon>Rhizobium/Agrobacterium group</taxon>
        <taxon>Pseudorhizobium</taxon>
    </lineage>
</organism>
<accession>A0ABV2H445</accession>
<dbReference type="RefSeq" id="WP_247243129.1">
    <property type="nucleotide sequence ID" value="NZ_JALJRA010000004.1"/>
</dbReference>
<dbReference type="EMBL" id="JBEPLJ010000004">
    <property type="protein sequence ID" value="MET3585182.1"/>
    <property type="molecule type" value="Genomic_DNA"/>
</dbReference>
<evidence type="ECO:0000313" key="3">
    <source>
        <dbReference type="Proteomes" id="UP001549031"/>
    </source>
</evidence>
<dbReference type="Proteomes" id="UP001549031">
    <property type="component" value="Unassembled WGS sequence"/>
</dbReference>
<comment type="caution">
    <text evidence="2">The sequence shown here is derived from an EMBL/GenBank/DDBJ whole genome shotgun (WGS) entry which is preliminary data.</text>
</comment>
<gene>
    <name evidence="2" type="ORF">ABID21_001284</name>
</gene>
<keyword evidence="3" id="KW-1185">Reference proteome</keyword>
<evidence type="ECO:0000313" key="2">
    <source>
        <dbReference type="EMBL" id="MET3585182.1"/>
    </source>
</evidence>
<sequence length="52" mass="5339">MEQVSPSGHRLPIALLVALAITGLTAAAFYGWIAHGSLMMLTLGDLGLSGCL</sequence>
<keyword evidence="1" id="KW-0472">Membrane</keyword>
<name>A0ABV2H445_9HYPH</name>
<protein>
    <submittedName>
        <fullName evidence="2">Uncharacterized protein</fullName>
    </submittedName>
</protein>
<evidence type="ECO:0000256" key="1">
    <source>
        <dbReference type="SAM" id="Phobius"/>
    </source>
</evidence>
<proteinExistence type="predicted"/>
<reference evidence="2 3" key="1">
    <citation type="submission" date="2024-06" db="EMBL/GenBank/DDBJ databases">
        <title>Genomic Encyclopedia of Type Strains, Phase IV (KMG-IV): sequencing the most valuable type-strain genomes for metagenomic binning, comparative biology and taxonomic classification.</title>
        <authorList>
            <person name="Goeker M."/>
        </authorList>
    </citation>
    <scope>NUCLEOTIDE SEQUENCE [LARGE SCALE GENOMIC DNA]</scope>
    <source>
        <strain evidence="2 3">DSM 105042</strain>
    </source>
</reference>
<keyword evidence="1" id="KW-1133">Transmembrane helix</keyword>
<feature type="transmembrane region" description="Helical" evidence="1">
    <location>
        <begin position="12"/>
        <end position="33"/>
    </location>
</feature>